<sequence length="251" mass="26725">MLRSLILALFLLASGILASPMKLERAKPLTNAARFQVGMPPLPPSRREAGMKPRGSTVSNQCPGKTFVSIKKDSQAFGHLGQKVGSVTGAFDVITSSGNSWQYLQVSTTYDAAAHDIKLLNSNSTYEYLGLADATNGSIEELGFAYLVATNQTLPASKPTEVGNSRTSPSNPHSLSESAIWSVSSSTKAFYPIFIDADGTPVSAQGAIKQVSAAAGQSGWAIEFVGDWEEFSQSTAGQGWDKADFYLECGW</sequence>
<protein>
    <submittedName>
        <fullName evidence="3">Uncharacterized protein</fullName>
    </submittedName>
</protein>
<keyword evidence="4" id="KW-1185">Reference proteome</keyword>
<accession>A0A167RME9</accession>
<dbReference type="OrthoDB" id="4584900at2759"/>
<proteinExistence type="predicted"/>
<keyword evidence="2" id="KW-0732">Signal</keyword>
<evidence type="ECO:0000313" key="3">
    <source>
        <dbReference type="EMBL" id="KZP01069.1"/>
    </source>
</evidence>
<evidence type="ECO:0000256" key="1">
    <source>
        <dbReference type="SAM" id="MobiDB-lite"/>
    </source>
</evidence>
<feature type="chain" id="PRO_5007892012" evidence="2">
    <location>
        <begin position="19"/>
        <end position="251"/>
    </location>
</feature>
<feature type="signal peptide" evidence="2">
    <location>
        <begin position="1"/>
        <end position="18"/>
    </location>
</feature>
<dbReference type="Proteomes" id="UP000076738">
    <property type="component" value="Unassembled WGS sequence"/>
</dbReference>
<feature type="region of interest" description="Disordered" evidence="1">
    <location>
        <begin position="35"/>
        <end position="59"/>
    </location>
</feature>
<evidence type="ECO:0000313" key="4">
    <source>
        <dbReference type="Proteomes" id="UP000076738"/>
    </source>
</evidence>
<dbReference type="AlphaFoldDB" id="A0A167RME9"/>
<reference evidence="3 4" key="1">
    <citation type="journal article" date="2016" name="Mol. Biol. Evol.">
        <title>Comparative Genomics of Early-Diverging Mushroom-Forming Fungi Provides Insights into the Origins of Lignocellulose Decay Capabilities.</title>
        <authorList>
            <person name="Nagy L.G."/>
            <person name="Riley R."/>
            <person name="Tritt A."/>
            <person name="Adam C."/>
            <person name="Daum C."/>
            <person name="Floudas D."/>
            <person name="Sun H."/>
            <person name="Yadav J.S."/>
            <person name="Pangilinan J."/>
            <person name="Larsson K.H."/>
            <person name="Matsuura K."/>
            <person name="Barry K."/>
            <person name="Labutti K."/>
            <person name="Kuo R."/>
            <person name="Ohm R.A."/>
            <person name="Bhattacharya S.S."/>
            <person name="Shirouzu T."/>
            <person name="Yoshinaga Y."/>
            <person name="Martin F.M."/>
            <person name="Grigoriev I.V."/>
            <person name="Hibbett D.S."/>
        </authorList>
    </citation>
    <scope>NUCLEOTIDE SEQUENCE [LARGE SCALE GENOMIC DNA]</scope>
    <source>
        <strain evidence="3 4">TUFC12733</strain>
    </source>
</reference>
<evidence type="ECO:0000256" key="2">
    <source>
        <dbReference type="SAM" id="SignalP"/>
    </source>
</evidence>
<dbReference type="EMBL" id="KV417267">
    <property type="protein sequence ID" value="KZP01069.1"/>
    <property type="molecule type" value="Genomic_DNA"/>
</dbReference>
<name>A0A167RME9_CALVF</name>
<dbReference type="STRING" id="1330018.A0A167RME9"/>
<gene>
    <name evidence="3" type="ORF">CALVIDRAFT_559727</name>
</gene>
<organism evidence="3 4">
    <name type="scientific">Calocera viscosa (strain TUFC12733)</name>
    <dbReference type="NCBI Taxonomy" id="1330018"/>
    <lineage>
        <taxon>Eukaryota</taxon>
        <taxon>Fungi</taxon>
        <taxon>Dikarya</taxon>
        <taxon>Basidiomycota</taxon>
        <taxon>Agaricomycotina</taxon>
        <taxon>Dacrymycetes</taxon>
        <taxon>Dacrymycetales</taxon>
        <taxon>Dacrymycetaceae</taxon>
        <taxon>Calocera</taxon>
    </lineage>
</organism>